<evidence type="ECO:0000313" key="2">
    <source>
        <dbReference type="EMBL" id="EPX83239.1"/>
    </source>
</evidence>
<keyword evidence="3" id="KW-1185">Reference proteome</keyword>
<feature type="signal peptide" evidence="1">
    <location>
        <begin position="1"/>
        <end position="19"/>
    </location>
</feature>
<dbReference type="AlphaFoldDB" id="S9SAF7"/>
<name>S9SAF7_9RHOB</name>
<keyword evidence="1" id="KW-0732">Signal</keyword>
<evidence type="ECO:0000313" key="3">
    <source>
        <dbReference type="Proteomes" id="UP000015346"/>
    </source>
</evidence>
<feature type="chain" id="PRO_5004556405" evidence="1">
    <location>
        <begin position="20"/>
        <end position="96"/>
    </location>
</feature>
<dbReference type="Proteomes" id="UP000015346">
    <property type="component" value="Unassembled WGS sequence"/>
</dbReference>
<comment type="caution">
    <text evidence="2">The sequence shown here is derived from an EMBL/GenBank/DDBJ whole genome shotgun (WGS) entry which is preliminary data.</text>
</comment>
<reference evidence="2 3" key="1">
    <citation type="journal article" date="2013" name="Stand. Genomic Sci.">
        <title>Genome sequence of the reddish-pigmented Rubellimicrobium thermophilum type strain (DSM 16684(T)), a member of the Roseobacter clade.</title>
        <authorList>
            <person name="Fiebig A."/>
            <person name="Riedel T."/>
            <person name="Gronow S."/>
            <person name="Petersen J."/>
            <person name="Klenk H.P."/>
            <person name="Goker M."/>
        </authorList>
    </citation>
    <scope>NUCLEOTIDE SEQUENCE [LARGE SCALE GENOMIC DNA]</scope>
    <source>
        <strain evidence="2 3">DSM 16684</strain>
    </source>
</reference>
<sequence length="96" mass="9849">MKRIALCALLAALAGPALAQFSDEQNRAYGVILPMLEELTPDAPVLSACVVTVAAPQEIAALAASGGPSMEAGQLVSAVLARPETLSCIQNTMAQR</sequence>
<dbReference type="EMBL" id="AOLV01000033">
    <property type="protein sequence ID" value="EPX83239.1"/>
    <property type="molecule type" value="Genomic_DNA"/>
</dbReference>
<evidence type="ECO:0000256" key="1">
    <source>
        <dbReference type="SAM" id="SignalP"/>
    </source>
</evidence>
<protein>
    <submittedName>
        <fullName evidence="2">Uncharacterized protein</fullName>
    </submittedName>
</protein>
<gene>
    <name evidence="2" type="ORF">ruthe_02863</name>
</gene>
<dbReference type="RefSeq" id="WP_021098928.1">
    <property type="nucleotide sequence ID" value="NZ_KE557324.1"/>
</dbReference>
<dbReference type="HOGENOM" id="CLU_182302_0_0_5"/>
<organism evidence="2 3">
    <name type="scientific">Rubellimicrobium thermophilum DSM 16684</name>
    <dbReference type="NCBI Taxonomy" id="1123069"/>
    <lineage>
        <taxon>Bacteria</taxon>
        <taxon>Pseudomonadati</taxon>
        <taxon>Pseudomonadota</taxon>
        <taxon>Alphaproteobacteria</taxon>
        <taxon>Rhodobacterales</taxon>
        <taxon>Roseobacteraceae</taxon>
        <taxon>Rubellimicrobium</taxon>
    </lineage>
</organism>
<dbReference type="STRING" id="1123069.ruthe_02863"/>
<dbReference type="OrthoDB" id="7867642at2"/>
<accession>S9SAF7</accession>
<proteinExistence type="predicted"/>